<sequence>MEEKGLKMSGSEGLSLRPDMAQKLYIIRHCQAHGQPAESPLTDVGLAQAEYLAQFFSNTKVNRIISSPFKRAIQSVTPLSEETNITLEIDERLSERVLSTTDLPNWLEKLKATFDDVDLKFDGGESSKEAMKRITEVVDEVFSSDAKSTILVTHGNLMSLLLRNYDSSFGFTDWQNLTNPDVFLLSYKNNTVVVERVWKGE</sequence>
<dbReference type="EMBL" id="CAKJTJ010000008">
    <property type="protein sequence ID" value="CAG9621230.1"/>
    <property type="molecule type" value="Genomic_DNA"/>
</dbReference>
<dbReference type="PANTHER" id="PTHR48100">
    <property type="entry name" value="BROAD-SPECIFICITY PHOSPHATASE YOR283W-RELATED"/>
    <property type="match status" value="1"/>
</dbReference>
<evidence type="ECO:0008006" key="3">
    <source>
        <dbReference type="Google" id="ProtNLM"/>
    </source>
</evidence>
<dbReference type="SUPFAM" id="SSF53254">
    <property type="entry name" value="Phosphoglycerate mutase-like"/>
    <property type="match status" value="1"/>
</dbReference>
<evidence type="ECO:0000313" key="2">
    <source>
        <dbReference type="Proteomes" id="UP000789833"/>
    </source>
</evidence>
<dbReference type="InterPro" id="IPR013078">
    <property type="entry name" value="His_Pase_superF_clade-1"/>
</dbReference>
<dbReference type="Proteomes" id="UP000789833">
    <property type="component" value="Unassembled WGS sequence"/>
</dbReference>
<dbReference type="PANTHER" id="PTHR48100:SF1">
    <property type="entry name" value="HISTIDINE PHOSPHATASE FAMILY PROTEIN-RELATED"/>
    <property type="match status" value="1"/>
</dbReference>
<reference evidence="1 2" key="1">
    <citation type="submission" date="2021-10" db="EMBL/GenBank/DDBJ databases">
        <authorList>
            <person name="Criscuolo A."/>
        </authorList>
    </citation>
    <scope>NUCLEOTIDE SEQUENCE [LARGE SCALE GENOMIC DNA]</scope>
    <source>
        <strain evidence="2">CIP 111883</strain>
    </source>
</reference>
<evidence type="ECO:0000313" key="1">
    <source>
        <dbReference type="EMBL" id="CAG9621230.1"/>
    </source>
</evidence>
<dbReference type="CDD" id="cd07067">
    <property type="entry name" value="HP_PGM_like"/>
    <property type="match status" value="1"/>
</dbReference>
<proteinExistence type="predicted"/>
<keyword evidence="2" id="KW-1185">Reference proteome</keyword>
<protein>
    <recommendedName>
        <fullName evidence="3">Histidine phosphatase family protein</fullName>
    </recommendedName>
</protein>
<dbReference type="InterPro" id="IPR050275">
    <property type="entry name" value="PGM_Phosphatase"/>
</dbReference>
<dbReference type="Pfam" id="PF00300">
    <property type="entry name" value="His_Phos_1"/>
    <property type="match status" value="1"/>
</dbReference>
<accession>A0ABN8A7Z6</accession>
<dbReference type="Gene3D" id="3.40.50.1240">
    <property type="entry name" value="Phosphoglycerate mutase-like"/>
    <property type="match status" value="1"/>
</dbReference>
<gene>
    <name evidence="1" type="ORF">BACCIP111883_02002</name>
</gene>
<comment type="caution">
    <text evidence="1">The sequence shown here is derived from an EMBL/GenBank/DDBJ whole genome shotgun (WGS) entry which is preliminary data.</text>
</comment>
<dbReference type="InterPro" id="IPR029033">
    <property type="entry name" value="His_PPase_superfam"/>
</dbReference>
<dbReference type="SMART" id="SM00855">
    <property type="entry name" value="PGAM"/>
    <property type="match status" value="1"/>
</dbReference>
<name>A0ABN8A7Z6_9BACI</name>
<organism evidence="1 2">
    <name type="scientific">Sutcliffiella rhizosphaerae</name>
    <dbReference type="NCBI Taxonomy" id="2880967"/>
    <lineage>
        <taxon>Bacteria</taxon>
        <taxon>Bacillati</taxon>
        <taxon>Bacillota</taxon>
        <taxon>Bacilli</taxon>
        <taxon>Bacillales</taxon>
        <taxon>Bacillaceae</taxon>
        <taxon>Sutcliffiella</taxon>
    </lineage>
</organism>